<reference evidence="1" key="1">
    <citation type="submission" date="2022-05" db="EMBL/GenBank/DDBJ databases">
        <title>Chromosome-level genome of Chaenocephalus aceratus.</title>
        <authorList>
            <person name="Park H."/>
        </authorList>
    </citation>
    <scope>NUCLEOTIDE SEQUENCE</scope>
    <source>
        <strain evidence="1">KU_202001</strain>
    </source>
</reference>
<dbReference type="EMBL" id="CM043789">
    <property type="protein sequence ID" value="KAI4826402.1"/>
    <property type="molecule type" value="Genomic_DNA"/>
</dbReference>
<feature type="non-terminal residue" evidence="1">
    <location>
        <position position="53"/>
    </location>
</feature>
<feature type="non-terminal residue" evidence="1">
    <location>
        <position position="1"/>
    </location>
</feature>
<organism evidence="1 2">
    <name type="scientific">Chaenocephalus aceratus</name>
    <name type="common">Blackfin icefish</name>
    <name type="synonym">Chaenichthys aceratus</name>
    <dbReference type="NCBI Taxonomy" id="36190"/>
    <lineage>
        <taxon>Eukaryota</taxon>
        <taxon>Metazoa</taxon>
        <taxon>Chordata</taxon>
        <taxon>Craniata</taxon>
        <taxon>Vertebrata</taxon>
        <taxon>Euteleostomi</taxon>
        <taxon>Actinopterygii</taxon>
        <taxon>Neopterygii</taxon>
        <taxon>Teleostei</taxon>
        <taxon>Neoteleostei</taxon>
        <taxon>Acanthomorphata</taxon>
        <taxon>Eupercaria</taxon>
        <taxon>Perciformes</taxon>
        <taxon>Notothenioidei</taxon>
        <taxon>Channichthyidae</taxon>
        <taxon>Chaenocephalus</taxon>
    </lineage>
</organism>
<protein>
    <submittedName>
        <fullName evidence="1">Uncharacterized protein</fullName>
    </submittedName>
</protein>
<keyword evidence="2" id="KW-1185">Reference proteome</keyword>
<accession>A0ACB9XH49</accession>
<evidence type="ECO:0000313" key="1">
    <source>
        <dbReference type="EMBL" id="KAI4826402.1"/>
    </source>
</evidence>
<comment type="caution">
    <text evidence="1">The sequence shown here is derived from an EMBL/GenBank/DDBJ whole genome shotgun (WGS) entry which is preliminary data.</text>
</comment>
<dbReference type="Proteomes" id="UP001057452">
    <property type="component" value="Chromosome 5"/>
</dbReference>
<sequence length="53" mass="5827">QPFQNIVSHPTKAGPSANQNHLDPNSNCRSDNPQPVSAERSSRRDDTLPKETS</sequence>
<gene>
    <name evidence="1" type="ORF">KUCAC02_029850</name>
</gene>
<name>A0ACB9XH49_CHAAC</name>
<evidence type="ECO:0000313" key="2">
    <source>
        <dbReference type="Proteomes" id="UP001057452"/>
    </source>
</evidence>
<proteinExistence type="predicted"/>